<dbReference type="Gene3D" id="3.30.70.1150">
    <property type="entry name" value="ACT-like. Chain A, domain 2"/>
    <property type="match status" value="1"/>
</dbReference>
<dbReference type="RefSeq" id="WP_196609110.1">
    <property type="nucleotide sequence ID" value="NZ_VRYY01000221.1"/>
</dbReference>
<proteinExistence type="predicted"/>
<dbReference type="Pfam" id="PF21699">
    <property type="entry name" value="TM1266-like"/>
    <property type="match status" value="1"/>
</dbReference>
<name>A0ABS0J5R2_9BACT</name>
<evidence type="ECO:0000313" key="1">
    <source>
        <dbReference type="EMBL" id="MBG3877078.1"/>
    </source>
</evidence>
<dbReference type="NCBIfam" id="TIGR03959">
    <property type="entry name" value="hyd_TM1266"/>
    <property type="match status" value="1"/>
</dbReference>
<organism evidence="1 2">
    <name type="scientific">Nitratidesulfovibrio oxamicus</name>
    <dbReference type="NCBI Taxonomy" id="32016"/>
    <lineage>
        <taxon>Bacteria</taxon>
        <taxon>Pseudomonadati</taxon>
        <taxon>Thermodesulfobacteriota</taxon>
        <taxon>Desulfovibrionia</taxon>
        <taxon>Desulfovibrionales</taxon>
        <taxon>Desulfovibrionaceae</taxon>
        <taxon>Nitratidesulfovibrio</taxon>
    </lineage>
</organism>
<dbReference type="InterPro" id="IPR023860">
    <property type="entry name" value="FeFe-hyd_TM1266"/>
</dbReference>
<dbReference type="InterPro" id="IPR027271">
    <property type="entry name" value="Acetolactate_synth/TF_NikR_C"/>
</dbReference>
<dbReference type="Proteomes" id="UP001194469">
    <property type="component" value="Unassembled WGS sequence"/>
</dbReference>
<gene>
    <name evidence="1" type="ORF">FVW20_08655</name>
</gene>
<dbReference type="SUPFAM" id="SSF55021">
    <property type="entry name" value="ACT-like"/>
    <property type="match status" value="1"/>
</dbReference>
<protein>
    <submittedName>
        <fullName evidence="1">CopG family transcriptional regulator</fullName>
    </submittedName>
</protein>
<sequence>MQANGQCKRVGVVALLVGNRGACADKVNAVISEFGSLVIGRMGVPYRERGVGVISLIVDGTTDELGAMTGRLGAIPGVRIKTLLLTDAA</sequence>
<dbReference type="InterPro" id="IPR045865">
    <property type="entry name" value="ACT-like_dom_sf"/>
</dbReference>
<comment type="caution">
    <text evidence="1">The sequence shown here is derived from an EMBL/GenBank/DDBJ whole genome shotgun (WGS) entry which is preliminary data.</text>
</comment>
<accession>A0ABS0J5R2</accession>
<dbReference type="EMBL" id="VRYY01000221">
    <property type="protein sequence ID" value="MBG3877078.1"/>
    <property type="molecule type" value="Genomic_DNA"/>
</dbReference>
<evidence type="ECO:0000313" key="2">
    <source>
        <dbReference type="Proteomes" id="UP001194469"/>
    </source>
</evidence>
<reference evidence="1 2" key="1">
    <citation type="submission" date="2019-08" db="EMBL/GenBank/DDBJ databases">
        <authorList>
            <person name="Luo N."/>
        </authorList>
    </citation>
    <scope>NUCLEOTIDE SEQUENCE [LARGE SCALE GENOMIC DNA]</scope>
    <source>
        <strain evidence="1 2">NCIMB 9442</strain>
    </source>
</reference>
<keyword evidence="2" id="KW-1185">Reference proteome</keyword>